<dbReference type="AlphaFoldDB" id="A0A6C0EB47"/>
<accession>A0A6C0EB47</accession>
<evidence type="ECO:0000313" key="1">
    <source>
        <dbReference type="EMBL" id="QHT25800.1"/>
    </source>
</evidence>
<proteinExistence type="predicted"/>
<organism evidence="1">
    <name type="scientific">viral metagenome</name>
    <dbReference type="NCBI Taxonomy" id="1070528"/>
    <lineage>
        <taxon>unclassified sequences</taxon>
        <taxon>metagenomes</taxon>
        <taxon>organismal metagenomes</taxon>
    </lineage>
</organism>
<name>A0A6C0EB47_9ZZZZ</name>
<dbReference type="EMBL" id="MN739775">
    <property type="protein sequence ID" value="QHT25800.1"/>
    <property type="molecule type" value="Genomic_DNA"/>
</dbReference>
<reference evidence="1" key="1">
    <citation type="journal article" date="2020" name="Nature">
        <title>Giant virus diversity and host interactions through global metagenomics.</title>
        <authorList>
            <person name="Schulz F."/>
            <person name="Roux S."/>
            <person name="Paez-Espino D."/>
            <person name="Jungbluth S."/>
            <person name="Walsh D.A."/>
            <person name="Denef V.J."/>
            <person name="McMahon K.D."/>
            <person name="Konstantinidis K.T."/>
            <person name="Eloe-Fadrosh E.A."/>
            <person name="Kyrpides N.C."/>
            <person name="Woyke T."/>
        </authorList>
    </citation>
    <scope>NUCLEOTIDE SEQUENCE</scope>
    <source>
        <strain evidence="1">GVMAG-M-3300023179-27</strain>
    </source>
</reference>
<sequence>MTNTCVCSKMMCDGTCLVLGDDDSPIRRQKRITRKRSFELFGKKAERHWREKKKKMKFPLFWNFFYLFKGE</sequence>
<protein>
    <submittedName>
        <fullName evidence="1">Uncharacterized protein</fullName>
    </submittedName>
</protein>